<dbReference type="InterPro" id="IPR021215">
    <property type="entry name" value="DUF2752"/>
</dbReference>
<keyword evidence="1" id="KW-0812">Transmembrane</keyword>
<proteinExistence type="predicted"/>
<organism evidence="2 3">
    <name type="scientific">Vallitalea guaymasensis</name>
    <dbReference type="NCBI Taxonomy" id="1185412"/>
    <lineage>
        <taxon>Bacteria</taxon>
        <taxon>Bacillati</taxon>
        <taxon>Bacillota</taxon>
        <taxon>Clostridia</taxon>
        <taxon>Lachnospirales</taxon>
        <taxon>Vallitaleaceae</taxon>
        <taxon>Vallitalea</taxon>
    </lineage>
</organism>
<name>A0A8J8SBQ9_9FIRM</name>
<accession>A0A8J8SBQ9</accession>
<dbReference type="Pfam" id="PF10825">
    <property type="entry name" value="DUF2752"/>
    <property type="match status" value="1"/>
</dbReference>
<sequence>MVIFNILIIIALALIIIVSAIAHIKDDKVYLTNNIIIGKCAVKEMTGHDCPSCGLTRSFVSISNGRFIRSFDYNYAGLPLYLLVICQIINSSIFLFRKKYNSYISKFNTIFSVGICFTIIASWLLHILLK</sequence>
<dbReference type="AlphaFoldDB" id="A0A8J8SBQ9"/>
<keyword evidence="1" id="KW-0472">Membrane</keyword>
<dbReference type="EMBL" id="CP058561">
    <property type="protein sequence ID" value="QUH29033.1"/>
    <property type="molecule type" value="Genomic_DNA"/>
</dbReference>
<reference evidence="2 3" key="1">
    <citation type="submission" date="2020-07" db="EMBL/GenBank/DDBJ databases">
        <title>Vallitalea guaymasensis genome.</title>
        <authorList>
            <person name="Postec A."/>
        </authorList>
    </citation>
    <scope>NUCLEOTIDE SEQUENCE [LARGE SCALE GENOMIC DNA]</scope>
    <source>
        <strain evidence="2 3">Ra1766G1</strain>
    </source>
</reference>
<protein>
    <submittedName>
        <fullName evidence="2">DUF2752 domain-containing protein</fullName>
    </submittedName>
</protein>
<feature type="transmembrane region" description="Helical" evidence="1">
    <location>
        <begin position="108"/>
        <end position="129"/>
    </location>
</feature>
<dbReference type="Proteomes" id="UP000677305">
    <property type="component" value="Chromosome"/>
</dbReference>
<feature type="transmembrane region" description="Helical" evidence="1">
    <location>
        <begin position="78"/>
        <end position="96"/>
    </location>
</feature>
<dbReference type="RefSeq" id="WP_212693176.1">
    <property type="nucleotide sequence ID" value="NZ_CP058561.1"/>
</dbReference>
<evidence type="ECO:0000313" key="2">
    <source>
        <dbReference type="EMBL" id="QUH29033.1"/>
    </source>
</evidence>
<evidence type="ECO:0000313" key="3">
    <source>
        <dbReference type="Proteomes" id="UP000677305"/>
    </source>
</evidence>
<dbReference type="KEGG" id="vgu:HYG85_08905"/>
<evidence type="ECO:0000256" key="1">
    <source>
        <dbReference type="SAM" id="Phobius"/>
    </source>
</evidence>
<keyword evidence="3" id="KW-1185">Reference proteome</keyword>
<gene>
    <name evidence="2" type="ORF">HYG85_08905</name>
</gene>
<keyword evidence="1" id="KW-1133">Transmembrane helix</keyword>